<evidence type="ECO:0000313" key="2">
    <source>
        <dbReference type="EMBL" id="WPB85134.1"/>
    </source>
</evidence>
<dbReference type="Proteomes" id="UP001305521">
    <property type="component" value="Chromosome"/>
</dbReference>
<accession>A0ABZ0PHK7</accession>
<evidence type="ECO:0000313" key="3">
    <source>
        <dbReference type="Proteomes" id="UP001305521"/>
    </source>
</evidence>
<feature type="region of interest" description="Disordered" evidence="1">
    <location>
        <begin position="18"/>
        <end position="60"/>
    </location>
</feature>
<organism evidence="2 3">
    <name type="scientific">Sediminicoccus rosea</name>
    <dbReference type="NCBI Taxonomy" id="1225128"/>
    <lineage>
        <taxon>Bacteria</taxon>
        <taxon>Pseudomonadati</taxon>
        <taxon>Pseudomonadota</taxon>
        <taxon>Alphaproteobacteria</taxon>
        <taxon>Acetobacterales</taxon>
        <taxon>Roseomonadaceae</taxon>
        <taxon>Sediminicoccus</taxon>
    </lineage>
</organism>
<dbReference type="PROSITE" id="PS51257">
    <property type="entry name" value="PROKAR_LIPOPROTEIN"/>
    <property type="match status" value="1"/>
</dbReference>
<gene>
    <name evidence="2" type="ORF">R9Z33_23975</name>
</gene>
<dbReference type="EMBL" id="CP137852">
    <property type="protein sequence ID" value="WPB85134.1"/>
    <property type="molecule type" value="Genomic_DNA"/>
</dbReference>
<reference evidence="2 3" key="1">
    <citation type="submission" date="2023-11" db="EMBL/GenBank/DDBJ databases">
        <title>Arctic aerobic anoxygenic photoheterotroph Sediminicoccus rosea KRV36 adapts its photosynthesis to long days of polar summer.</title>
        <authorList>
            <person name="Tomasch J."/>
            <person name="Kopejtka K."/>
            <person name="Bily T."/>
            <person name="Gardiner A.T."/>
            <person name="Gardian Z."/>
            <person name="Shivaramu S."/>
            <person name="Koblizek M."/>
            <person name="Engelhardt F."/>
            <person name="Kaftan D."/>
        </authorList>
    </citation>
    <scope>NUCLEOTIDE SEQUENCE [LARGE SCALE GENOMIC DNA]</scope>
    <source>
        <strain evidence="2 3">R-30</strain>
    </source>
</reference>
<sequence length="60" mass="6233">MLRTLLLLPLLALAACDPPAGPAERAGQSLDRAAQSLRDTVDPPSGPAERAGRALDRATQ</sequence>
<dbReference type="RefSeq" id="WP_318649100.1">
    <property type="nucleotide sequence ID" value="NZ_CP137852.1"/>
</dbReference>
<evidence type="ECO:0000256" key="1">
    <source>
        <dbReference type="SAM" id="MobiDB-lite"/>
    </source>
</evidence>
<proteinExistence type="predicted"/>
<protein>
    <submittedName>
        <fullName evidence="2">Uncharacterized protein</fullName>
    </submittedName>
</protein>
<keyword evidence="3" id="KW-1185">Reference proteome</keyword>
<name>A0ABZ0PHK7_9PROT</name>
<feature type="compositionally biased region" description="Basic and acidic residues" evidence="1">
    <location>
        <begin position="50"/>
        <end position="60"/>
    </location>
</feature>